<keyword evidence="2" id="KW-1185">Reference proteome</keyword>
<evidence type="ECO:0000313" key="2">
    <source>
        <dbReference type="Proteomes" id="UP001497700"/>
    </source>
</evidence>
<accession>A0ACB9YSB9</accession>
<reference evidence="1 2" key="1">
    <citation type="journal article" date="2022" name="New Phytol.">
        <title>Ecological generalism drives hyperdiversity of secondary metabolite gene clusters in xylarialean endophytes.</title>
        <authorList>
            <person name="Franco M.E.E."/>
            <person name="Wisecaver J.H."/>
            <person name="Arnold A.E."/>
            <person name="Ju Y.M."/>
            <person name="Slot J.C."/>
            <person name="Ahrendt S."/>
            <person name="Moore L.P."/>
            <person name="Eastman K.E."/>
            <person name="Scott K."/>
            <person name="Konkel Z."/>
            <person name="Mondo S.J."/>
            <person name="Kuo A."/>
            <person name="Hayes R.D."/>
            <person name="Haridas S."/>
            <person name="Andreopoulos B."/>
            <person name="Riley R."/>
            <person name="LaButti K."/>
            <person name="Pangilinan J."/>
            <person name="Lipzen A."/>
            <person name="Amirebrahimi M."/>
            <person name="Yan J."/>
            <person name="Adam C."/>
            <person name="Keymanesh K."/>
            <person name="Ng V."/>
            <person name="Louie K."/>
            <person name="Northen T."/>
            <person name="Drula E."/>
            <person name="Henrissat B."/>
            <person name="Hsieh H.M."/>
            <person name="Youens-Clark K."/>
            <person name="Lutzoni F."/>
            <person name="Miadlikowska J."/>
            <person name="Eastwood D.C."/>
            <person name="Hamelin R.C."/>
            <person name="Grigoriev I.V."/>
            <person name="U'Ren J.M."/>
        </authorList>
    </citation>
    <scope>NUCLEOTIDE SEQUENCE [LARGE SCALE GENOMIC DNA]</scope>
    <source>
        <strain evidence="1 2">CBS 119005</strain>
    </source>
</reference>
<proteinExistence type="predicted"/>
<organism evidence="1 2">
    <name type="scientific">Hypoxylon rubiginosum</name>
    <dbReference type="NCBI Taxonomy" id="110542"/>
    <lineage>
        <taxon>Eukaryota</taxon>
        <taxon>Fungi</taxon>
        <taxon>Dikarya</taxon>
        <taxon>Ascomycota</taxon>
        <taxon>Pezizomycotina</taxon>
        <taxon>Sordariomycetes</taxon>
        <taxon>Xylariomycetidae</taxon>
        <taxon>Xylariales</taxon>
        <taxon>Hypoxylaceae</taxon>
        <taxon>Hypoxylon</taxon>
    </lineage>
</organism>
<gene>
    <name evidence="1" type="ORF">F4820DRAFT_451560</name>
</gene>
<sequence>MVSLLRGLGEAVAAAAAAAAAAERIAMQAWFWLYPKDVDCGHSTTSTTLLRRDTEYDRLELVANSDPIGIAARCDAGCGLRATRERLTGGSQRSLEK</sequence>
<comment type="caution">
    <text evidence="1">The sequence shown here is derived from an EMBL/GenBank/DDBJ whole genome shotgun (WGS) entry which is preliminary data.</text>
</comment>
<dbReference type="EMBL" id="MU393540">
    <property type="protein sequence ID" value="KAI4861853.1"/>
    <property type="molecule type" value="Genomic_DNA"/>
</dbReference>
<name>A0ACB9YSB9_9PEZI</name>
<dbReference type="Proteomes" id="UP001497700">
    <property type="component" value="Unassembled WGS sequence"/>
</dbReference>
<protein>
    <submittedName>
        <fullName evidence="1">Uncharacterized protein</fullName>
    </submittedName>
</protein>
<evidence type="ECO:0000313" key="1">
    <source>
        <dbReference type="EMBL" id="KAI4861853.1"/>
    </source>
</evidence>